<protein>
    <recommendedName>
        <fullName evidence="3">F-box domain-containing protein</fullName>
    </recommendedName>
</protein>
<sequence length="305" mass="34768">MTQWRRPNKPSGFLALPAELRVRIYHLLLPYGQKIKFETVTSGRPGIRKPESSWFAHTVDGRDRVPLGPAECALFRVSKFVSDEARAVLYGENKFCFMVDSNQHIPLSLHSPLVFGPLGLGHRLGLLRNLRTIHLDVDTNDADVAWAVRRHRGRLDLFARILNEHAGDANQESLLTRLHVALHARPTSSETALIAETGQQRRTRHMFALESLAALRGIEEVHIEGVPPWFGECLERCMQGQGGDVLAVEWPDVWVKRKAHPNARPKKRLVTTRKCYQPIFNWKEFAERNGIAVPEDIDKYWAVTR</sequence>
<dbReference type="AlphaFoldDB" id="A0A7C8IH89"/>
<dbReference type="EMBL" id="JAADJZ010000002">
    <property type="protein sequence ID" value="KAF2877586.1"/>
    <property type="molecule type" value="Genomic_DNA"/>
</dbReference>
<proteinExistence type="predicted"/>
<dbReference type="Proteomes" id="UP000481861">
    <property type="component" value="Unassembled WGS sequence"/>
</dbReference>
<evidence type="ECO:0000313" key="2">
    <source>
        <dbReference type="Proteomes" id="UP000481861"/>
    </source>
</evidence>
<keyword evidence="2" id="KW-1185">Reference proteome</keyword>
<dbReference type="OrthoDB" id="5413827at2759"/>
<accession>A0A7C8IH89</accession>
<organism evidence="1 2">
    <name type="scientific">Massariosphaeria phaeospora</name>
    <dbReference type="NCBI Taxonomy" id="100035"/>
    <lineage>
        <taxon>Eukaryota</taxon>
        <taxon>Fungi</taxon>
        <taxon>Dikarya</taxon>
        <taxon>Ascomycota</taxon>
        <taxon>Pezizomycotina</taxon>
        <taxon>Dothideomycetes</taxon>
        <taxon>Pleosporomycetidae</taxon>
        <taxon>Pleosporales</taxon>
        <taxon>Pleosporales incertae sedis</taxon>
        <taxon>Massariosphaeria</taxon>
    </lineage>
</organism>
<dbReference type="PANTHER" id="PTHR42085:SF2">
    <property type="entry name" value="F-BOX DOMAIN-CONTAINING PROTEIN"/>
    <property type="match status" value="1"/>
</dbReference>
<dbReference type="PANTHER" id="PTHR42085">
    <property type="entry name" value="F-BOX DOMAIN-CONTAINING PROTEIN"/>
    <property type="match status" value="1"/>
</dbReference>
<name>A0A7C8IH89_9PLEO</name>
<evidence type="ECO:0000313" key="1">
    <source>
        <dbReference type="EMBL" id="KAF2877586.1"/>
    </source>
</evidence>
<evidence type="ECO:0008006" key="3">
    <source>
        <dbReference type="Google" id="ProtNLM"/>
    </source>
</evidence>
<dbReference type="InterPro" id="IPR038883">
    <property type="entry name" value="AN11006-like"/>
</dbReference>
<reference evidence="1 2" key="1">
    <citation type="submission" date="2020-01" db="EMBL/GenBank/DDBJ databases">
        <authorList>
            <consortium name="DOE Joint Genome Institute"/>
            <person name="Haridas S."/>
            <person name="Albert R."/>
            <person name="Binder M."/>
            <person name="Bloem J."/>
            <person name="Labutti K."/>
            <person name="Salamov A."/>
            <person name="Andreopoulos B."/>
            <person name="Baker S.E."/>
            <person name="Barry K."/>
            <person name="Bills G."/>
            <person name="Bluhm B.H."/>
            <person name="Cannon C."/>
            <person name="Castanera R."/>
            <person name="Culley D.E."/>
            <person name="Daum C."/>
            <person name="Ezra D."/>
            <person name="Gonzalez J.B."/>
            <person name="Henrissat B."/>
            <person name="Kuo A."/>
            <person name="Liang C."/>
            <person name="Lipzen A."/>
            <person name="Lutzoni F."/>
            <person name="Magnuson J."/>
            <person name="Mondo S."/>
            <person name="Nolan M."/>
            <person name="Ohm R."/>
            <person name="Pangilinan J."/>
            <person name="Park H.-J.H."/>
            <person name="Ramirez L."/>
            <person name="Alfaro M."/>
            <person name="Sun H."/>
            <person name="Tritt A."/>
            <person name="Yoshinaga Y."/>
            <person name="Zwiers L.-H.L."/>
            <person name="Turgeon B.G."/>
            <person name="Goodwin S.B."/>
            <person name="Spatafora J.W."/>
            <person name="Crous P.W."/>
            <person name="Grigoriev I.V."/>
        </authorList>
    </citation>
    <scope>NUCLEOTIDE SEQUENCE [LARGE SCALE GENOMIC DNA]</scope>
    <source>
        <strain evidence="1 2">CBS 611.86</strain>
    </source>
</reference>
<comment type="caution">
    <text evidence="1">The sequence shown here is derived from an EMBL/GenBank/DDBJ whole genome shotgun (WGS) entry which is preliminary data.</text>
</comment>
<gene>
    <name evidence="1" type="ORF">BDV95DRAFT_481506</name>
</gene>